<reference evidence="2 3" key="1">
    <citation type="journal article" date="2021" name="BMC Biol.">
        <title>Horizontally acquired antibacterial genes associated with adaptive radiation of ladybird beetles.</title>
        <authorList>
            <person name="Li H.S."/>
            <person name="Tang X.F."/>
            <person name="Huang Y.H."/>
            <person name="Xu Z.Y."/>
            <person name="Chen M.L."/>
            <person name="Du X.Y."/>
            <person name="Qiu B.Y."/>
            <person name="Chen P.T."/>
            <person name="Zhang W."/>
            <person name="Slipinski A."/>
            <person name="Escalona H.E."/>
            <person name="Waterhouse R.M."/>
            <person name="Zwick A."/>
            <person name="Pang H."/>
        </authorList>
    </citation>
    <scope>NUCLEOTIDE SEQUENCE [LARGE SCALE GENOMIC DNA]</scope>
    <source>
        <strain evidence="2">SYSU2018</strain>
    </source>
</reference>
<keyword evidence="1" id="KW-0812">Transmembrane</keyword>
<keyword evidence="1" id="KW-1133">Transmembrane helix</keyword>
<feature type="transmembrane region" description="Helical" evidence="1">
    <location>
        <begin position="12"/>
        <end position="29"/>
    </location>
</feature>
<name>A0ABD2NEJ3_9CUCU</name>
<feature type="transmembrane region" description="Helical" evidence="1">
    <location>
        <begin position="164"/>
        <end position="186"/>
    </location>
</feature>
<dbReference type="AlphaFoldDB" id="A0ABD2NEJ3"/>
<comment type="caution">
    <text evidence="2">The sequence shown here is derived from an EMBL/GenBank/DDBJ whole genome shotgun (WGS) entry which is preliminary data.</text>
</comment>
<keyword evidence="1" id="KW-0472">Membrane</keyword>
<protein>
    <submittedName>
        <fullName evidence="2">Uncharacterized protein</fullName>
    </submittedName>
</protein>
<gene>
    <name evidence="2" type="ORF">HHI36_012381</name>
</gene>
<organism evidence="2 3">
    <name type="scientific">Cryptolaemus montrouzieri</name>
    <dbReference type="NCBI Taxonomy" id="559131"/>
    <lineage>
        <taxon>Eukaryota</taxon>
        <taxon>Metazoa</taxon>
        <taxon>Ecdysozoa</taxon>
        <taxon>Arthropoda</taxon>
        <taxon>Hexapoda</taxon>
        <taxon>Insecta</taxon>
        <taxon>Pterygota</taxon>
        <taxon>Neoptera</taxon>
        <taxon>Endopterygota</taxon>
        <taxon>Coleoptera</taxon>
        <taxon>Polyphaga</taxon>
        <taxon>Cucujiformia</taxon>
        <taxon>Coccinelloidea</taxon>
        <taxon>Coccinellidae</taxon>
        <taxon>Scymninae</taxon>
        <taxon>Scymnini</taxon>
        <taxon>Cryptolaemus</taxon>
    </lineage>
</organism>
<evidence type="ECO:0000313" key="2">
    <source>
        <dbReference type="EMBL" id="KAL3277019.1"/>
    </source>
</evidence>
<feature type="transmembrane region" description="Helical" evidence="1">
    <location>
        <begin position="41"/>
        <end position="62"/>
    </location>
</feature>
<evidence type="ECO:0000256" key="1">
    <source>
        <dbReference type="SAM" id="Phobius"/>
    </source>
</evidence>
<keyword evidence="3" id="KW-1185">Reference proteome</keyword>
<evidence type="ECO:0000313" key="3">
    <source>
        <dbReference type="Proteomes" id="UP001516400"/>
    </source>
</evidence>
<dbReference type="Proteomes" id="UP001516400">
    <property type="component" value="Unassembled WGS sequence"/>
</dbReference>
<dbReference type="EMBL" id="JABFTP020000103">
    <property type="protein sequence ID" value="KAL3277019.1"/>
    <property type="molecule type" value="Genomic_DNA"/>
</dbReference>
<feature type="transmembrane region" description="Helical" evidence="1">
    <location>
        <begin position="98"/>
        <end position="117"/>
    </location>
</feature>
<proteinExistence type="predicted"/>
<sequence>MDLILFLKCASLNFGFSLPMLVGLVGHFYKSVEGQLISAAIYDLSYIIIALMASSGASIGFLRGNKVMELFENLNIHTYRTPEKFNVIKLKIEKITTFVYYYCITISVSMMFMSHILDSDCYKRKNKGQASGYVCGQIIPAWFPIEIDYFPWKHLLWLINFIEAAYIIPKMNVFFVSYYGCVILIINRIEHLKKMLKSIDVHGKDISLIKQEFKKCFIYYSEIHRLTDDFNSTIGFAISTSQNALLGSLIAVMEYQVVMVIKKIRNIFICKPM</sequence>
<accession>A0ABD2NEJ3</accession>